<accession>X6ND87</accession>
<dbReference type="AlphaFoldDB" id="X6ND87"/>
<comment type="similarity">
    <text evidence="1">Belongs to the ornithine cyclodeaminase/mu-crystallin family.</text>
</comment>
<dbReference type="Gene3D" id="3.40.50.720">
    <property type="entry name" value="NAD(P)-binding Rossmann-like Domain"/>
    <property type="match status" value="1"/>
</dbReference>
<dbReference type="Proteomes" id="UP000023152">
    <property type="component" value="Unassembled WGS sequence"/>
</dbReference>
<name>X6ND87_RETFI</name>
<sequence length="117" mass="13126">MHILHRPSMREIDTETVKRTNLLIVDSDEAFHSGDLESCQKIVKFVKNDNYVLLSEVVGKNSHKLDSKKLGHPLDPKHEKQITLFESVGVSAQDLFSAIAIYENALKQNVGTELVLA</sequence>
<dbReference type="SUPFAM" id="SSF51735">
    <property type="entry name" value="NAD(P)-binding Rossmann-fold domains"/>
    <property type="match status" value="1"/>
</dbReference>
<gene>
    <name evidence="2" type="ORF">RFI_13312</name>
</gene>
<comment type="caution">
    <text evidence="2">The sequence shown here is derived from an EMBL/GenBank/DDBJ whole genome shotgun (WGS) entry which is preliminary data.</text>
</comment>
<dbReference type="Pfam" id="PF02423">
    <property type="entry name" value="OCD_Mu_crystall"/>
    <property type="match status" value="1"/>
</dbReference>
<protein>
    <submittedName>
        <fullName evidence="2">Alanine dehydrogenase</fullName>
    </submittedName>
</protein>
<dbReference type="OrthoDB" id="41492at2759"/>
<organism evidence="2 3">
    <name type="scientific">Reticulomyxa filosa</name>
    <dbReference type="NCBI Taxonomy" id="46433"/>
    <lineage>
        <taxon>Eukaryota</taxon>
        <taxon>Sar</taxon>
        <taxon>Rhizaria</taxon>
        <taxon>Retaria</taxon>
        <taxon>Foraminifera</taxon>
        <taxon>Monothalamids</taxon>
        <taxon>Reticulomyxidae</taxon>
        <taxon>Reticulomyxa</taxon>
    </lineage>
</organism>
<reference evidence="2 3" key="1">
    <citation type="journal article" date="2013" name="Curr. Biol.">
        <title>The Genome of the Foraminiferan Reticulomyxa filosa.</title>
        <authorList>
            <person name="Glockner G."/>
            <person name="Hulsmann N."/>
            <person name="Schleicher M."/>
            <person name="Noegel A.A."/>
            <person name="Eichinger L."/>
            <person name="Gallinger C."/>
            <person name="Pawlowski J."/>
            <person name="Sierra R."/>
            <person name="Euteneuer U."/>
            <person name="Pillet L."/>
            <person name="Moustafa A."/>
            <person name="Platzer M."/>
            <person name="Groth M."/>
            <person name="Szafranski K."/>
            <person name="Schliwa M."/>
        </authorList>
    </citation>
    <scope>NUCLEOTIDE SEQUENCE [LARGE SCALE GENOMIC DNA]</scope>
</reference>
<dbReference type="InterPro" id="IPR036291">
    <property type="entry name" value="NAD(P)-bd_dom_sf"/>
</dbReference>
<dbReference type="PANTHER" id="PTHR13812">
    <property type="entry name" value="KETIMINE REDUCTASE MU-CRYSTALLIN"/>
    <property type="match status" value="1"/>
</dbReference>
<evidence type="ECO:0000313" key="3">
    <source>
        <dbReference type="Proteomes" id="UP000023152"/>
    </source>
</evidence>
<dbReference type="InterPro" id="IPR003462">
    <property type="entry name" value="ODC_Mu_crystall"/>
</dbReference>
<dbReference type="PANTHER" id="PTHR13812:SF19">
    <property type="entry name" value="KETIMINE REDUCTASE MU-CRYSTALLIN"/>
    <property type="match status" value="1"/>
</dbReference>
<evidence type="ECO:0000313" key="2">
    <source>
        <dbReference type="EMBL" id="ETO23853.1"/>
    </source>
</evidence>
<evidence type="ECO:0000256" key="1">
    <source>
        <dbReference type="ARBA" id="ARBA00008903"/>
    </source>
</evidence>
<keyword evidence="3" id="KW-1185">Reference proteome</keyword>
<proteinExistence type="inferred from homology"/>
<dbReference type="EMBL" id="ASPP01009659">
    <property type="protein sequence ID" value="ETO23853.1"/>
    <property type="molecule type" value="Genomic_DNA"/>
</dbReference>
<dbReference type="GO" id="GO:0005737">
    <property type="term" value="C:cytoplasm"/>
    <property type="evidence" value="ECO:0007669"/>
    <property type="project" value="TreeGrafter"/>
</dbReference>